<dbReference type="EMBL" id="CP001804">
    <property type="protein sequence ID" value="ACY17805.1"/>
    <property type="molecule type" value="Genomic_DNA"/>
</dbReference>
<protein>
    <submittedName>
        <fullName evidence="2">Methyltransferase-like protein</fullName>
    </submittedName>
</protein>
<feature type="compositionally biased region" description="Low complexity" evidence="1">
    <location>
        <begin position="13"/>
        <end position="31"/>
    </location>
</feature>
<accession>D0LXQ0</accession>
<dbReference type="Gene3D" id="3.40.50.150">
    <property type="entry name" value="Vaccinia Virus protein VP39"/>
    <property type="match status" value="1"/>
</dbReference>
<evidence type="ECO:0000313" key="3">
    <source>
        <dbReference type="Proteomes" id="UP000001880"/>
    </source>
</evidence>
<gene>
    <name evidence="2" type="ordered locus">Hoch_5320</name>
</gene>
<feature type="compositionally biased region" description="Basic and acidic residues" evidence="1">
    <location>
        <begin position="36"/>
        <end position="45"/>
    </location>
</feature>
<dbReference type="AlphaFoldDB" id="D0LXQ0"/>
<evidence type="ECO:0000313" key="2">
    <source>
        <dbReference type="EMBL" id="ACY17805.1"/>
    </source>
</evidence>
<feature type="compositionally biased region" description="Basic and acidic residues" evidence="1">
    <location>
        <begin position="1"/>
        <end position="12"/>
    </location>
</feature>
<dbReference type="eggNOG" id="COG4798">
    <property type="taxonomic scope" value="Bacteria"/>
</dbReference>
<dbReference type="InterPro" id="IPR029063">
    <property type="entry name" value="SAM-dependent_MTases_sf"/>
</dbReference>
<dbReference type="SUPFAM" id="SSF53335">
    <property type="entry name" value="S-adenosyl-L-methionine-dependent methyltransferases"/>
    <property type="match status" value="1"/>
</dbReference>
<dbReference type="STRING" id="502025.Hoch_5320"/>
<evidence type="ECO:0000256" key="1">
    <source>
        <dbReference type="SAM" id="MobiDB-lite"/>
    </source>
</evidence>
<dbReference type="Proteomes" id="UP000001880">
    <property type="component" value="Chromosome"/>
</dbReference>
<sequence>MGCSQDKDKAPEEAPQATTEQPAAAEDAGNAAEDEEAKKKEEARQRVAENIAKFEEEAKANAERWNDELRQQVTTLVEGDYKTPKAKLEAVLASEHRTPANAERDDQRHPLDTLMFFEIEPTMTVVDGGSGGGWYTEVLAPFLAKEGKLVAATYDPEGADDDGRTAYGKRFQLFLGQSPEAYGKVEPVYVTDPESLSFGEAGAADRVLFFRELHGATRRGHLDAYMSAAFAALKPGGMMGVVQHRAADDADAEESVKKGYLPEPFVIAAAEKAGFKLAEKSDINANPKDTKDYEKGVWTLPPSLAMDDVDREKYTAIGESDRMTLKFVKPAE</sequence>
<feature type="region of interest" description="Disordered" evidence="1">
    <location>
        <begin position="1"/>
        <end position="45"/>
    </location>
</feature>
<dbReference type="GO" id="GO:0032259">
    <property type="term" value="P:methylation"/>
    <property type="evidence" value="ECO:0007669"/>
    <property type="project" value="UniProtKB-KW"/>
</dbReference>
<dbReference type="HOGENOM" id="CLU_072291_0_0_7"/>
<name>D0LXQ0_HALO1</name>
<proteinExistence type="predicted"/>
<keyword evidence="2" id="KW-0489">Methyltransferase</keyword>
<organism evidence="2 3">
    <name type="scientific">Haliangium ochraceum (strain DSM 14365 / JCM 11303 / SMP-2)</name>
    <dbReference type="NCBI Taxonomy" id="502025"/>
    <lineage>
        <taxon>Bacteria</taxon>
        <taxon>Pseudomonadati</taxon>
        <taxon>Myxococcota</taxon>
        <taxon>Polyangia</taxon>
        <taxon>Haliangiales</taxon>
        <taxon>Kofleriaceae</taxon>
        <taxon>Haliangium</taxon>
    </lineage>
</organism>
<dbReference type="RefSeq" id="WP_012830397.1">
    <property type="nucleotide sequence ID" value="NC_013440.1"/>
</dbReference>
<reference evidence="2 3" key="1">
    <citation type="journal article" date="2010" name="Stand. Genomic Sci.">
        <title>Complete genome sequence of Haliangium ochraceum type strain (SMP-2).</title>
        <authorList>
            <consortium name="US DOE Joint Genome Institute (JGI-PGF)"/>
            <person name="Ivanova N."/>
            <person name="Daum C."/>
            <person name="Lang E."/>
            <person name="Abt B."/>
            <person name="Kopitz M."/>
            <person name="Saunders E."/>
            <person name="Lapidus A."/>
            <person name="Lucas S."/>
            <person name="Glavina Del Rio T."/>
            <person name="Nolan M."/>
            <person name="Tice H."/>
            <person name="Copeland A."/>
            <person name="Cheng J.F."/>
            <person name="Chen F."/>
            <person name="Bruce D."/>
            <person name="Goodwin L."/>
            <person name="Pitluck S."/>
            <person name="Mavromatis K."/>
            <person name="Pati A."/>
            <person name="Mikhailova N."/>
            <person name="Chen A."/>
            <person name="Palaniappan K."/>
            <person name="Land M."/>
            <person name="Hauser L."/>
            <person name="Chang Y.J."/>
            <person name="Jeffries C.D."/>
            <person name="Detter J.C."/>
            <person name="Brettin T."/>
            <person name="Rohde M."/>
            <person name="Goker M."/>
            <person name="Bristow J."/>
            <person name="Markowitz V."/>
            <person name="Eisen J.A."/>
            <person name="Hugenholtz P."/>
            <person name="Kyrpides N.C."/>
            <person name="Klenk H.P."/>
        </authorList>
    </citation>
    <scope>NUCLEOTIDE SEQUENCE [LARGE SCALE GENOMIC DNA]</scope>
    <source>
        <strain evidence="3">DSM 14365 / CIP 107738 / JCM 11303 / AJ 13395 / SMP-2</strain>
    </source>
</reference>
<keyword evidence="2" id="KW-0808">Transferase</keyword>
<dbReference type="OrthoDB" id="9801692at2"/>
<dbReference type="KEGG" id="hoh:Hoch_5320"/>
<keyword evidence="3" id="KW-1185">Reference proteome</keyword>
<dbReference type="GO" id="GO:0008168">
    <property type="term" value="F:methyltransferase activity"/>
    <property type="evidence" value="ECO:0007669"/>
    <property type="project" value="UniProtKB-KW"/>
</dbReference>